<evidence type="ECO:0000313" key="2">
    <source>
        <dbReference type="EMBL" id="CUR55779.1"/>
    </source>
</evidence>
<dbReference type="InterPro" id="IPR036890">
    <property type="entry name" value="HATPase_C_sf"/>
</dbReference>
<keyword evidence="2" id="KW-0808">Transferase</keyword>
<accession>A0A2P2C198</accession>
<sequence>MQPVNGDYHLAGLAVPEGLDDLHDLLENVRASHPDLLAEDLLLFETAVVEIAGNVVEHGRPPGEVSWTFRMDVRPDRLIGKLSDSGQAYAAESATFEMPGELAETGRGLALAQLALDELTYERADGANHWIMVRNRRSA</sequence>
<dbReference type="Gene3D" id="3.30.565.10">
    <property type="entry name" value="Histidine kinase-like ATPase, C-terminal domain"/>
    <property type="match status" value="1"/>
</dbReference>
<evidence type="ECO:0000259" key="1">
    <source>
        <dbReference type="Pfam" id="PF13581"/>
    </source>
</evidence>
<organism evidence="2">
    <name type="scientific">metagenome</name>
    <dbReference type="NCBI Taxonomy" id="256318"/>
    <lineage>
        <taxon>unclassified sequences</taxon>
        <taxon>metagenomes</taxon>
    </lineage>
</organism>
<reference evidence="2" key="1">
    <citation type="submission" date="2015-08" db="EMBL/GenBank/DDBJ databases">
        <authorList>
            <person name="Babu N.S."/>
            <person name="Beckwith C.J."/>
            <person name="Beseler K.G."/>
            <person name="Brison A."/>
            <person name="Carone J.V."/>
            <person name="Caskin T.P."/>
            <person name="Diamond M."/>
            <person name="Durham M.E."/>
            <person name="Foxe J.M."/>
            <person name="Go M."/>
            <person name="Henderson B.A."/>
            <person name="Jones I.B."/>
            <person name="McGettigan J.A."/>
            <person name="Micheletti S.J."/>
            <person name="Nasrallah M.E."/>
            <person name="Ortiz D."/>
            <person name="Piller C.R."/>
            <person name="Privatt S.R."/>
            <person name="Schneider S.L."/>
            <person name="Sharp S."/>
            <person name="Smith T.C."/>
            <person name="Stanton J.D."/>
            <person name="Ullery H.E."/>
            <person name="Wilson R.J."/>
            <person name="Serrano M.G."/>
            <person name="Buck G."/>
            <person name="Lee V."/>
            <person name="Wang Y."/>
            <person name="Carvalho R."/>
            <person name="Voegtly L."/>
            <person name="Shi R."/>
            <person name="Duckworth R."/>
            <person name="Johnson A."/>
            <person name="Loviza R."/>
            <person name="Walstead R."/>
            <person name="Shah Z."/>
            <person name="Kiflezghi M."/>
            <person name="Wade K."/>
            <person name="Ball S.L."/>
            <person name="Bradley K.W."/>
            <person name="Asai D.J."/>
            <person name="Bowman C.A."/>
            <person name="Russell D.A."/>
            <person name="Pope W.H."/>
            <person name="Jacobs-Sera D."/>
            <person name="Hendrix R.W."/>
            <person name="Hatfull G.F."/>
        </authorList>
    </citation>
    <scope>NUCLEOTIDE SEQUENCE</scope>
</reference>
<name>A0A2P2C198_9ZZZZ</name>
<gene>
    <name evidence="2" type="ORF">NOCA2300011</name>
</gene>
<protein>
    <submittedName>
        <fullName evidence="2">Putative anti-sigma regulatory factor, serine/threonine protein kinase</fullName>
    </submittedName>
</protein>
<keyword evidence="2" id="KW-0723">Serine/threonine-protein kinase</keyword>
<dbReference type="InterPro" id="IPR003594">
    <property type="entry name" value="HATPase_dom"/>
</dbReference>
<dbReference type="AlphaFoldDB" id="A0A2P2C198"/>
<dbReference type="EMBL" id="CZKA01000024">
    <property type="protein sequence ID" value="CUR55779.1"/>
    <property type="molecule type" value="Genomic_DNA"/>
</dbReference>
<dbReference type="SUPFAM" id="SSF55874">
    <property type="entry name" value="ATPase domain of HSP90 chaperone/DNA topoisomerase II/histidine kinase"/>
    <property type="match status" value="1"/>
</dbReference>
<feature type="domain" description="Histidine kinase/HSP90-like ATPase" evidence="1">
    <location>
        <begin position="21"/>
        <end position="132"/>
    </location>
</feature>
<dbReference type="Pfam" id="PF13581">
    <property type="entry name" value="HATPase_c_2"/>
    <property type="match status" value="1"/>
</dbReference>
<keyword evidence="2" id="KW-0418">Kinase</keyword>
<dbReference type="GO" id="GO:0004674">
    <property type="term" value="F:protein serine/threonine kinase activity"/>
    <property type="evidence" value="ECO:0007669"/>
    <property type="project" value="UniProtKB-KW"/>
</dbReference>
<proteinExistence type="predicted"/>